<organism evidence="1 2">
    <name type="scientific">Tetrabaena socialis</name>
    <dbReference type="NCBI Taxonomy" id="47790"/>
    <lineage>
        <taxon>Eukaryota</taxon>
        <taxon>Viridiplantae</taxon>
        <taxon>Chlorophyta</taxon>
        <taxon>core chlorophytes</taxon>
        <taxon>Chlorophyceae</taxon>
        <taxon>CS clade</taxon>
        <taxon>Chlamydomonadales</taxon>
        <taxon>Tetrabaenaceae</taxon>
        <taxon>Tetrabaena</taxon>
    </lineage>
</organism>
<keyword evidence="2" id="KW-1185">Reference proteome</keyword>
<evidence type="ECO:0000313" key="1">
    <source>
        <dbReference type="EMBL" id="PNH07396.1"/>
    </source>
</evidence>
<evidence type="ECO:0008006" key="3">
    <source>
        <dbReference type="Google" id="ProtNLM"/>
    </source>
</evidence>
<comment type="caution">
    <text evidence="1">The sequence shown here is derived from an EMBL/GenBank/DDBJ whole genome shotgun (WGS) entry which is preliminary data.</text>
</comment>
<proteinExistence type="predicted"/>
<protein>
    <recommendedName>
        <fullName evidence="3">Pherophorin domain-containing protein</fullName>
    </recommendedName>
</protein>
<gene>
    <name evidence="1" type="ORF">TSOC_006172</name>
</gene>
<name>A0A2J8A4G0_9CHLO</name>
<dbReference type="AlphaFoldDB" id="A0A2J8A4G0"/>
<evidence type="ECO:0000313" key="2">
    <source>
        <dbReference type="Proteomes" id="UP000236333"/>
    </source>
</evidence>
<sequence length="183" mass="18535">MPPMISGADSGSPSQNTRLLTFRGLGSAAVAAAGSSSILSLCVRLRAGPCTSLEALCMPPQGMPPGICTATLASATANGTQQQPTMLSVSRCAAVQASIAGDINTEAANGGIALAAAFAASNCSSLHLRVCGSLYDSDWDGAAGLQDFIYVRLDTWVALVLLPSECVAATYGTAVQLQGLQLR</sequence>
<dbReference type="EMBL" id="PGGS01000183">
    <property type="protein sequence ID" value="PNH07396.1"/>
    <property type="molecule type" value="Genomic_DNA"/>
</dbReference>
<reference evidence="1 2" key="1">
    <citation type="journal article" date="2017" name="Mol. Biol. Evol.">
        <title>The 4-celled Tetrabaena socialis nuclear genome reveals the essential components for genetic control of cell number at the origin of multicellularity in the volvocine lineage.</title>
        <authorList>
            <person name="Featherston J."/>
            <person name="Arakaki Y."/>
            <person name="Hanschen E.R."/>
            <person name="Ferris P.J."/>
            <person name="Michod R.E."/>
            <person name="Olson B.J.S.C."/>
            <person name="Nozaki H."/>
            <person name="Durand P.M."/>
        </authorList>
    </citation>
    <scope>NUCLEOTIDE SEQUENCE [LARGE SCALE GENOMIC DNA]</scope>
    <source>
        <strain evidence="1 2">NIES-571</strain>
    </source>
</reference>
<dbReference type="Proteomes" id="UP000236333">
    <property type="component" value="Unassembled WGS sequence"/>
</dbReference>
<accession>A0A2J8A4G0</accession>